<evidence type="ECO:0000313" key="2">
    <source>
        <dbReference type="Proteomes" id="UP001164632"/>
    </source>
</evidence>
<evidence type="ECO:0000313" key="1">
    <source>
        <dbReference type="EMBL" id="WAE53257.1"/>
    </source>
</evidence>
<name>A0AA47E381_9GAMM</name>
<accession>A0AA47E381</accession>
<gene>
    <name evidence="1" type="ORF">OSV15_03400</name>
</gene>
<proteinExistence type="predicted"/>
<reference evidence="1" key="1">
    <citation type="submission" date="2022-11" db="EMBL/GenBank/DDBJ databases">
        <title>Genomic of Pseudomonas TF18.</title>
        <authorList>
            <person name="Liu T."/>
        </authorList>
    </citation>
    <scope>NUCLEOTIDE SEQUENCE</scope>
    <source>
        <strain evidence="1">TF18</strain>
    </source>
</reference>
<sequence length="147" mass="16262">MVDSSPITAMSVVVPVDQLRAIHRDLDACQKVIWLAGVRPRGYGFDPAYCEDAQARLREIEALIATAPAVQTELAEMLRAFTADDGRAAFESMCREQHRNITRDDRPDPPLAWGYANSLTHDRWCGWAAACKRILAALDAQGGHDGR</sequence>
<organism evidence="1 2">
    <name type="scientific">Stutzerimonas frequens</name>
    <dbReference type="NCBI Taxonomy" id="2968969"/>
    <lineage>
        <taxon>Bacteria</taxon>
        <taxon>Pseudomonadati</taxon>
        <taxon>Pseudomonadota</taxon>
        <taxon>Gammaproteobacteria</taxon>
        <taxon>Pseudomonadales</taxon>
        <taxon>Pseudomonadaceae</taxon>
        <taxon>Stutzerimonas</taxon>
    </lineage>
</organism>
<dbReference type="EMBL" id="CP113257">
    <property type="protein sequence ID" value="WAE53257.1"/>
    <property type="molecule type" value="Genomic_DNA"/>
</dbReference>
<dbReference type="AlphaFoldDB" id="A0AA47E381"/>
<dbReference type="Proteomes" id="UP001164632">
    <property type="component" value="Chromosome"/>
</dbReference>
<protein>
    <submittedName>
        <fullName evidence="1">Uncharacterized protein</fullName>
    </submittedName>
</protein>
<dbReference type="RefSeq" id="WP_267932102.1">
    <property type="nucleotide sequence ID" value="NZ_CP113257.1"/>
</dbReference>